<evidence type="ECO:0000313" key="1">
    <source>
        <dbReference type="EMBL" id="QHS94707.1"/>
    </source>
</evidence>
<accession>A0A6C0BQP4</accession>
<proteinExistence type="predicted"/>
<protein>
    <submittedName>
        <fullName evidence="1">Uncharacterized protein</fullName>
    </submittedName>
</protein>
<dbReference type="AlphaFoldDB" id="A0A6C0BQP4"/>
<reference evidence="1" key="1">
    <citation type="journal article" date="2020" name="Nature">
        <title>Giant virus diversity and host interactions through global metagenomics.</title>
        <authorList>
            <person name="Schulz F."/>
            <person name="Roux S."/>
            <person name="Paez-Espino D."/>
            <person name="Jungbluth S."/>
            <person name="Walsh D.A."/>
            <person name="Denef V.J."/>
            <person name="McMahon K.D."/>
            <person name="Konstantinidis K.T."/>
            <person name="Eloe-Fadrosh E.A."/>
            <person name="Kyrpides N.C."/>
            <person name="Woyke T."/>
        </authorList>
    </citation>
    <scope>NUCLEOTIDE SEQUENCE</scope>
    <source>
        <strain evidence="1">GVMAG-M-3300018416-45</strain>
    </source>
</reference>
<organism evidence="1">
    <name type="scientific">viral metagenome</name>
    <dbReference type="NCBI Taxonomy" id="1070528"/>
    <lineage>
        <taxon>unclassified sequences</taxon>
        <taxon>metagenomes</taxon>
        <taxon>organismal metagenomes</taxon>
    </lineage>
</organism>
<sequence length="67" mass="7578">MDSDKIGIIMRQTTYTREETSSKLLEHNGDVTSIIREFVGGKPVEPKIPTTFNQRLYSVMRNTMGTG</sequence>
<name>A0A6C0BQP4_9ZZZZ</name>
<dbReference type="EMBL" id="MN739230">
    <property type="protein sequence ID" value="QHS94707.1"/>
    <property type="molecule type" value="Genomic_DNA"/>
</dbReference>